<organism evidence="2 3">
    <name type="scientific">Weissella ceti</name>
    <dbReference type="NCBI Taxonomy" id="759620"/>
    <lineage>
        <taxon>Bacteria</taxon>
        <taxon>Bacillati</taxon>
        <taxon>Bacillota</taxon>
        <taxon>Bacilli</taxon>
        <taxon>Lactobacillales</taxon>
        <taxon>Lactobacillaceae</taxon>
        <taxon>Weissella</taxon>
    </lineage>
</organism>
<protein>
    <submittedName>
        <fullName evidence="2">Uncharacterized protein</fullName>
    </submittedName>
</protein>
<keyword evidence="1" id="KW-0812">Transmembrane</keyword>
<dbReference type="Proteomes" id="UP000029079">
    <property type="component" value="Chromosome"/>
</dbReference>
<evidence type="ECO:0000313" key="3">
    <source>
        <dbReference type="Proteomes" id="UP000029079"/>
    </source>
</evidence>
<proteinExistence type="predicted"/>
<sequence length="41" mass="4595">MGMYLTIFPQVSSSTQSIILGVFADLLGIYYLLIALFHTKK</sequence>
<keyword evidence="3" id="KW-1185">Reference proteome</keyword>
<evidence type="ECO:0000256" key="1">
    <source>
        <dbReference type="SAM" id="Phobius"/>
    </source>
</evidence>
<evidence type="ECO:0000313" key="2">
    <source>
        <dbReference type="EMBL" id="AIM62352.1"/>
    </source>
</evidence>
<name>A0A075TXW0_9LACO</name>
<keyword evidence="1" id="KW-0472">Membrane</keyword>
<reference evidence="2 3" key="1">
    <citation type="journal article" date="2014" name="Genome Announc.">
        <title>Complete Genome Sequences of Fish Pathogenic Weissella ceti Strains WS74 and WS105.</title>
        <authorList>
            <person name="Figueiredo H.C."/>
            <person name="Leal C.A."/>
            <person name="Dorella F.A."/>
            <person name="Carvalho A.F."/>
            <person name="Soares S.C."/>
            <person name="Pereira F.L."/>
            <person name="Azevedo V.A."/>
        </authorList>
    </citation>
    <scope>NUCLEOTIDE SEQUENCE [LARGE SCALE GENOMIC DNA]</scope>
    <source>
        <strain evidence="2 3">WS74</strain>
    </source>
</reference>
<gene>
    <name evidence="2" type="ORF">WS74_0100</name>
</gene>
<feature type="transmembrane region" description="Helical" evidence="1">
    <location>
        <begin position="18"/>
        <end position="37"/>
    </location>
</feature>
<reference evidence="3" key="2">
    <citation type="submission" date="2014-08" db="EMBL/GenBank/DDBJ databases">
        <title>Complete genome of Weissella ceti strain WS74 isolated from diseased rainbow trout in Brazil.</title>
        <authorList>
            <person name="Figueiredo H.C.P."/>
            <person name="Leal C.A.G."/>
            <person name="Pereira F.L."/>
            <person name="Soares S.C."/>
            <person name="Dorella F.A."/>
            <person name="Carvalho A.F."/>
            <person name="Azevedo V.A.C."/>
        </authorList>
    </citation>
    <scope>NUCLEOTIDE SEQUENCE [LARGE SCALE GENOMIC DNA]</scope>
    <source>
        <strain evidence="3">WS74</strain>
    </source>
</reference>
<dbReference type="AlphaFoldDB" id="A0A075TXW0"/>
<accession>A0A075TXW0</accession>
<dbReference type="EMBL" id="CP009223">
    <property type="protein sequence ID" value="AIM62352.1"/>
    <property type="molecule type" value="Genomic_DNA"/>
</dbReference>
<dbReference type="KEGG" id="wct:WS74_0100"/>
<keyword evidence="1" id="KW-1133">Transmembrane helix</keyword>
<dbReference type="KEGG" id="wce:WS08_0101"/>